<dbReference type="KEGG" id="fpn:ABE65_012870"/>
<dbReference type="OrthoDB" id="2964978at2"/>
<reference evidence="1 2" key="1">
    <citation type="submission" date="2016-04" db="EMBL/GenBank/DDBJ databases">
        <title>Complete genome sequence of Fictibacillus phosphorivorans G25-29, a strain toxic to nematodes.</title>
        <authorList>
            <person name="Zheng Z."/>
        </authorList>
    </citation>
    <scope>NUCLEOTIDE SEQUENCE [LARGE SCALE GENOMIC DNA]</scope>
    <source>
        <strain evidence="1 2">G25-29</strain>
    </source>
</reference>
<keyword evidence="2" id="KW-1185">Reference proteome</keyword>
<dbReference type="RefSeq" id="WP_066395562.1">
    <property type="nucleotide sequence ID" value="NZ_CP015378.1"/>
</dbReference>
<organism evidence="1 2">
    <name type="scientific">Fictibacillus phosphorivorans</name>
    <dbReference type="NCBI Taxonomy" id="1221500"/>
    <lineage>
        <taxon>Bacteria</taxon>
        <taxon>Bacillati</taxon>
        <taxon>Bacillota</taxon>
        <taxon>Bacilli</taxon>
        <taxon>Bacillales</taxon>
        <taxon>Fictibacillaceae</taxon>
        <taxon>Fictibacillus</taxon>
    </lineage>
</organism>
<accession>A0A160INX9</accession>
<name>A0A160INX9_9BACL</name>
<dbReference type="EMBL" id="CP015378">
    <property type="protein sequence ID" value="ANC77640.1"/>
    <property type="molecule type" value="Genomic_DNA"/>
</dbReference>
<evidence type="ECO:0000313" key="1">
    <source>
        <dbReference type="EMBL" id="ANC77640.1"/>
    </source>
</evidence>
<dbReference type="AlphaFoldDB" id="A0A160INX9"/>
<dbReference type="STRING" id="1221500.ABE65_012870"/>
<evidence type="ECO:0000313" key="2">
    <source>
        <dbReference type="Proteomes" id="UP000076623"/>
    </source>
</evidence>
<dbReference type="Proteomes" id="UP000076623">
    <property type="component" value="Chromosome"/>
</dbReference>
<proteinExistence type="predicted"/>
<gene>
    <name evidence="1" type="ORF">ABE65_012870</name>
</gene>
<sequence>MYHPSVYDNLKVVLEGAVYDLDFSGEIEIINRKDIMDQAIIERNYHIDFVVSSIGEAMRGAISLTSNLEDLAMEKLNDNPDGAGSKLSVVIETPVYEIETDCKQLQSILKKWGSGDLKGDIQQKLTYIYGQPRHVFTNTISIQLQKPVSEEEPERISSVLEELIGSMKEMNEYFKGYKK</sequence>
<protein>
    <submittedName>
        <fullName evidence="1">Uncharacterized protein</fullName>
    </submittedName>
</protein>